<feature type="region of interest" description="Disordered" evidence="1">
    <location>
        <begin position="561"/>
        <end position="584"/>
    </location>
</feature>
<organism evidence="2 3">
    <name type="scientific">Komagataella phaffii (strain GS115 / ATCC 20864)</name>
    <name type="common">Yeast</name>
    <name type="synonym">Pichia pastoris</name>
    <dbReference type="NCBI Taxonomy" id="644223"/>
    <lineage>
        <taxon>Eukaryota</taxon>
        <taxon>Fungi</taxon>
        <taxon>Dikarya</taxon>
        <taxon>Ascomycota</taxon>
        <taxon>Saccharomycotina</taxon>
        <taxon>Pichiomycetes</taxon>
        <taxon>Pichiales</taxon>
        <taxon>Pichiaceae</taxon>
        <taxon>Komagataella</taxon>
    </lineage>
</organism>
<dbReference type="FunCoup" id="C4R1M1">
    <property type="interactions" value="119"/>
</dbReference>
<dbReference type="Proteomes" id="UP000000314">
    <property type="component" value="Chromosome 2"/>
</dbReference>
<dbReference type="KEGG" id="ppa:PAS_chr2-1_0745"/>
<evidence type="ECO:0000256" key="1">
    <source>
        <dbReference type="SAM" id="MobiDB-lite"/>
    </source>
</evidence>
<evidence type="ECO:0000313" key="2">
    <source>
        <dbReference type="EMBL" id="CAY69395.1"/>
    </source>
</evidence>
<dbReference type="STRING" id="644223.C4R1M1"/>
<dbReference type="OrthoDB" id="3976101at2759"/>
<sequence length="584" mass="66927">MTMSLTSDLPKEFPDAVWNAIAAYLPQQDVVNLALVNYRLYVIAIRNLYRNLWFKKSVVLPNCHLESAAYWTLIGSSSNVLAKKELHNQIFKARQAVLLQSLTINPELLIYIEKVAIFEDSNSDDTAQINEKLIELIKGNCLNLQSFQVFNKNRDLHLSDRELPHLKKLKTCAINHLLQLQELPTSLKHLHVNLLDTYKIEKNACLETKTALLRLYGLESLYLSSDEISTLTFLHFVINDLKPPKSKKFQFKTLKIIYYHGFNDYNATLRDLILSFIYDYCDLSALVNLELVLGCDIPNCSCLPSFSDELCEKGKLTNLRKLAFIEKTEQKRHDFVENWDISVGRLILKLPATPDVEYLSIRHSPPPDGNLENGLEGNFIRRKNLYQDVLPKLRTLRVLISPSFFASCACYETITSDLLWNGCNCEFCSKYLSLFDEYIMKHFYLDTSSGLLKDVISPRFFAAAANSLARRMFTPSDVMHNASDLDLLSFPPTLSTWDFHGYSYFMHQDGYNCEFNQSLFPQLAKVISHFMDDYVQGCMKRLPLLSFCILSGVYFDTSDRHSTGGPKSLFDDPGTKPDLVVKDH</sequence>
<reference evidence="2 3" key="1">
    <citation type="journal article" date="2009" name="Nat. Biotechnol.">
        <title>Genome sequence of the recombinant protein production host Pichia pastoris.</title>
        <authorList>
            <person name="De Schutter K."/>
            <person name="Lin Y.C."/>
            <person name="Tiels P."/>
            <person name="Van Hecke A."/>
            <person name="Glinka S."/>
            <person name="Weber-Lehmann J."/>
            <person name="Rouze P."/>
            <person name="Van de Peer Y."/>
            <person name="Callewaert N."/>
        </authorList>
    </citation>
    <scope>NUCLEOTIDE SEQUENCE [LARGE SCALE GENOMIC DNA]</scope>
    <source>
        <strain evidence="3">GS115 / ATCC 20864</strain>
    </source>
</reference>
<dbReference type="AlphaFoldDB" id="C4R1M1"/>
<dbReference type="eggNOG" id="ENOG502R4NW">
    <property type="taxonomic scope" value="Eukaryota"/>
</dbReference>
<evidence type="ECO:0008006" key="4">
    <source>
        <dbReference type="Google" id="ProtNLM"/>
    </source>
</evidence>
<evidence type="ECO:0000313" key="3">
    <source>
        <dbReference type="Proteomes" id="UP000000314"/>
    </source>
</evidence>
<protein>
    <recommendedName>
        <fullName evidence="4">F-box domain-containing protein</fullName>
    </recommendedName>
</protein>
<dbReference type="GeneID" id="8198363"/>
<dbReference type="HOGENOM" id="CLU_446963_0_0_1"/>
<dbReference type="InParanoid" id="C4R1M1"/>
<dbReference type="RefSeq" id="XP_002491675.1">
    <property type="nucleotide sequence ID" value="XM_002491630.1"/>
</dbReference>
<dbReference type="OMA" id="LWNGCEC"/>
<accession>C4R1M1</accession>
<dbReference type="EMBL" id="FN392320">
    <property type="protein sequence ID" value="CAY69395.1"/>
    <property type="molecule type" value="Genomic_DNA"/>
</dbReference>
<feature type="compositionally biased region" description="Basic and acidic residues" evidence="1">
    <location>
        <begin position="569"/>
        <end position="584"/>
    </location>
</feature>
<gene>
    <name evidence="2" type="ordered locus">PAS_chr2-1_0745</name>
</gene>
<name>C4R1M1_KOMPG</name>
<keyword evidence="3" id="KW-1185">Reference proteome</keyword>
<proteinExistence type="predicted"/>